<organism evidence="2 3">
    <name type="scientific">Acetatifactor muris</name>
    <dbReference type="NCBI Taxonomy" id="879566"/>
    <lineage>
        <taxon>Bacteria</taxon>
        <taxon>Bacillati</taxon>
        <taxon>Bacillota</taxon>
        <taxon>Clostridia</taxon>
        <taxon>Lachnospirales</taxon>
        <taxon>Lachnospiraceae</taxon>
        <taxon>Acetatifactor</taxon>
    </lineage>
</organism>
<dbReference type="CDD" id="cd06260">
    <property type="entry name" value="DUF820-like"/>
    <property type="match status" value="1"/>
</dbReference>
<dbReference type="InterPro" id="IPR012296">
    <property type="entry name" value="Nuclease_put_TT1808"/>
</dbReference>
<name>A0A2K4ZNN8_9FIRM</name>
<protein>
    <recommendedName>
        <fullName evidence="1">Putative restriction endonuclease domain-containing protein</fullName>
    </recommendedName>
</protein>
<feature type="domain" description="Putative restriction endonuclease" evidence="1">
    <location>
        <begin position="16"/>
        <end position="113"/>
    </location>
</feature>
<reference evidence="2 3" key="1">
    <citation type="submission" date="2018-01" db="EMBL/GenBank/DDBJ databases">
        <authorList>
            <person name="Gaut B.S."/>
            <person name="Morton B.R."/>
            <person name="Clegg M.T."/>
            <person name="Duvall M.R."/>
        </authorList>
    </citation>
    <scope>NUCLEOTIDE SEQUENCE [LARGE SCALE GENOMIC DNA]</scope>
    <source>
        <strain evidence="2">GP69</strain>
    </source>
</reference>
<dbReference type="Proteomes" id="UP000236311">
    <property type="component" value="Unassembled WGS sequence"/>
</dbReference>
<dbReference type="InterPro" id="IPR011335">
    <property type="entry name" value="Restrct_endonuc-II-like"/>
</dbReference>
<keyword evidence="3" id="KW-1185">Reference proteome</keyword>
<evidence type="ECO:0000259" key="1">
    <source>
        <dbReference type="Pfam" id="PF05685"/>
    </source>
</evidence>
<dbReference type="EMBL" id="OFSM01000038">
    <property type="protein sequence ID" value="SOY32091.1"/>
    <property type="molecule type" value="Genomic_DNA"/>
</dbReference>
<dbReference type="PANTHER" id="PTHR34107">
    <property type="entry name" value="SLL0198 PROTEIN-RELATED"/>
    <property type="match status" value="1"/>
</dbReference>
<dbReference type="PANTHER" id="PTHR34107:SF4">
    <property type="entry name" value="SLL1222 PROTEIN"/>
    <property type="match status" value="1"/>
</dbReference>
<accession>A0A2K4ZNN8</accession>
<dbReference type="Gene3D" id="3.90.1570.10">
    <property type="entry name" value="tt1808, chain A"/>
    <property type="match status" value="1"/>
</dbReference>
<evidence type="ECO:0000313" key="2">
    <source>
        <dbReference type="EMBL" id="SOY32091.1"/>
    </source>
</evidence>
<sequence length="122" mass="14389">MDVSPFAVFLKNDRWNYVEPDVIVTCNRDKLDDQGCHGAPDWVMEVLSPSSVVMDCRRKLEAYRSAGVREYWIIDPGRETVTIYDFEREEGEPKVYDFTEVIRSEIVEDLELDFTQLQEYLR</sequence>
<proteinExistence type="predicted"/>
<evidence type="ECO:0000313" key="3">
    <source>
        <dbReference type="Proteomes" id="UP000236311"/>
    </source>
</evidence>
<dbReference type="AlphaFoldDB" id="A0A2K4ZNN8"/>
<dbReference type="InterPro" id="IPR008538">
    <property type="entry name" value="Uma2"/>
</dbReference>
<dbReference type="SUPFAM" id="SSF52980">
    <property type="entry name" value="Restriction endonuclease-like"/>
    <property type="match status" value="1"/>
</dbReference>
<gene>
    <name evidence="2" type="ORF">AMURIS_04844</name>
</gene>
<dbReference type="Pfam" id="PF05685">
    <property type="entry name" value="Uma2"/>
    <property type="match status" value="1"/>
</dbReference>